<dbReference type="Proteomes" id="UP000828390">
    <property type="component" value="Unassembled WGS sequence"/>
</dbReference>
<name>A0A9D4IT36_DREPO</name>
<keyword evidence="1" id="KW-1133">Transmembrane helix</keyword>
<evidence type="ECO:0000256" key="1">
    <source>
        <dbReference type="SAM" id="Phobius"/>
    </source>
</evidence>
<proteinExistence type="predicted"/>
<evidence type="ECO:0000313" key="3">
    <source>
        <dbReference type="Proteomes" id="UP000828390"/>
    </source>
</evidence>
<keyword evidence="1" id="KW-0472">Membrane</keyword>
<sequence>MLDVAGNFTFVNDCETSKCSFCEVENYTGTDLSACGSTITTNRPSSNNLSTIVSQKAETLTATIMSINDKILTKSIVRNHASTSSDSTLGIGLGVSLSIVVIVIVTIVGVCVYKRRKRNADCVRSRQECGSTECGDIHVYDEISNSEESAYAASKVDIYDKIRTDGEKEHAYESVASAPKY</sequence>
<comment type="caution">
    <text evidence="2">The sequence shown here is derived from an EMBL/GenBank/DDBJ whole genome shotgun (WGS) entry which is preliminary data.</text>
</comment>
<keyword evidence="3" id="KW-1185">Reference proteome</keyword>
<keyword evidence="1" id="KW-0812">Transmembrane</keyword>
<reference evidence="2" key="1">
    <citation type="journal article" date="2019" name="bioRxiv">
        <title>The Genome of the Zebra Mussel, Dreissena polymorpha: A Resource for Invasive Species Research.</title>
        <authorList>
            <person name="McCartney M.A."/>
            <person name="Auch B."/>
            <person name="Kono T."/>
            <person name="Mallez S."/>
            <person name="Zhang Y."/>
            <person name="Obille A."/>
            <person name="Becker A."/>
            <person name="Abrahante J.E."/>
            <person name="Garbe J."/>
            <person name="Badalamenti J.P."/>
            <person name="Herman A."/>
            <person name="Mangelson H."/>
            <person name="Liachko I."/>
            <person name="Sullivan S."/>
            <person name="Sone E.D."/>
            <person name="Koren S."/>
            <person name="Silverstein K.A.T."/>
            <person name="Beckman K.B."/>
            <person name="Gohl D.M."/>
        </authorList>
    </citation>
    <scope>NUCLEOTIDE SEQUENCE</scope>
    <source>
        <strain evidence="2">Duluth1</strain>
        <tissue evidence="2">Whole animal</tissue>
    </source>
</reference>
<reference evidence="2" key="2">
    <citation type="submission" date="2020-11" db="EMBL/GenBank/DDBJ databases">
        <authorList>
            <person name="McCartney M.A."/>
            <person name="Auch B."/>
            <person name="Kono T."/>
            <person name="Mallez S."/>
            <person name="Becker A."/>
            <person name="Gohl D.M."/>
            <person name="Silverstein K.A.T."/>
            <person name="Koren S."/>
            <person name="Bechman K.B."/>
            <person name="Herman A."/>
            <person name="Abrahante J.E."/>
            <person name="Garbe J."/>
        </authorList>
    </citation>
    <scope>NUCLEOTIDE SEQUENCE</scope>
    <source>
        <strain evidence="2">Duluth1</strain>
        <tissue evidence="2">Whole animal</tissue>
    </source>
</reference>
<accession>A0A9D4IT36</accession>
<protein>
    <submittedName>
        <fullName evidence="2">Uncharacterized protein</fullName>
    </submittedName>
</protein>
<organism evidence="2 3">
    <name type="scientific">Dreissena polymorpha</name>
    <name type="common">Zebra mussel</name>
    <name type="synonym">Mytilus polymorpha</name>
    <dbReference type="NCBI Taxonomy" id="45954"/>
    <lineage>
        <taxon>Eukaryota</taxon>
        <taxon>Metazoa</taxon>
        <taxon>Spiralia</taxon>
        <taxon>Lophotrochozoa</taxon>
        <taxon>Mollusca</taxon>
        <taxon>Bivalvia</taxon>
        <taxon>Autobranchia</taxon>
        <taxon>Heteroconchia</taxon>
        <taxon>Euheterodonta</taxon>
        <taxon>Imparidentia</taxon>
        <taxon>Neoheterodontei</taxon>
        <taxon>Myida</taxon>
        <taxon>Dreissenoidea</taxon>
        <taxon>Dreissenidae</taxon>
        <taxon>Dreissena</taxon>
    </lineage>
</organism>
<dbReference type="AlphaFoldDB" id="A0A9D4IT36"/>
<gene>
    <name evidence="2" type="ORF">DPMN_163754</name>
</gene>
<feature type="transmembrane region" description="Helical" evidence="1">
    <location>
        <begin position="89"/>
        <end position="113"/>
    </location>
</feature>
<evidence type="ECO:0000313" key="2">
    <source>
        <dbReference type="EMBL" id="KAH3785660.1"/>
    </source>
</evidence>
<dbReference type="EMBL" id="JAIWYP010000008">
    <property type="protein sequence ID" value="KAH3785660.1"/>
    <property type="molecule type" value="Genomic_DNA"/>
</dbReference>